<gene>
    <name evidence="1" type="ORF">THAOC_22676</name>
</gene>
<evidence type="ECO:0000313" key="1">
    <source>
        <dbReference type="EMBL" id="EJK57296.1"/>
    </source>
</evidence>
<dbReference type="Proteomes" id="UP000266841">
    <property type="component" value="Unassembled WGS sequence"/>
</dbReference>
<reference evidence="1 2" key="1">
    <citation type="journal article" date="2012" name="Genome Biol.">
        <title>Genome and low-iron response of an oceanic diatom adapted to chronic iron limitation.</title>
        <authorList>
            <person name="Lommer M."/>
            <person name="Specht M."/>
            <person name="Roy A.S."/>
            <person name="Kraemer L."/>
            <person name="Andreson R."/>
            <person name="Gutowska M.A."/>
            <person name="Wolf J."/>
            <person name="Bergner S.V."/>
            <person name="Schilhabel M.B."/>
            <person name="Klostermeier U.C."/>
            <person name="Beiko R.G."/>
            <person name="Rosenstiel P."/>
            <person name="Hippler M."/>
            <person name="Laroche J."/>
        </authorList>
    </citation>
    <scope>NUCLEOTIDE SEQUENCE [LARGE SCALE GENOMIC DNA]</scope>
    <source>
        <strain evidence="1 2">CCMP1005</strain>
    </source>
</reference>
<proteinExistence type="predicted"/>
<dbReference type="EMBL" id="AGNL01028697">
    <property type="protein sequence ID" value="EJK57296.1"/>
    <property type="molecule type" value="Genomic_DNA"/>
</dbReference>
<protein>
    <submittedName>
        <fullName evidence="1">Uncharacterized protein</fullName>
    </submittedName>
</protein>
<dbReference type="AlphaFoldDB" id="K0S8S9"/>
<comment type="caution">
    <text evidence="1">The sequence shown here is derived from an EMBL/GenBank/DDBJ whole genome shotgun (WGS) entry which is preliminary data.</text>
</comment>
<sequence>MRFQSNLICDRADRVYLGSLFGALCFGVLQYTHKVRAHVIHDRLETLIRDGGEDRRTRGSDVPLLFVVDPYEVARAELLYERARGGVEVEADGESLLLRLHIRDQVGGVVSGNLL</sequence>
<name>K0S8S9_THAOC</name>
<organism evidence="1 2">
    <name type="scientific">Thalassiosira oceanica</name>
    <name type="common">Marine diatom</name>
    <dbReference type="NCBI Taxonomy" id="159749"/>
    <lineage>
        <taxon>Eukaryota</taxon>
        <taxon>Sar</taxon>
        <taxon>Stramenopiles</taxon>
        <taxon>Ochrophyta</taxon>
        <taxon>Bacillariophyta</taxon>
        <taxon>Coscinodiscophyceae</taxon>
        <taxon>Thalassiosirophycidae</taxon>
        <taxon>Thalassiosirales</taxon>
        <taxon>Thalassiosiraceae</taxon>
        <taxon>Thalassiosira</taxon>
    </lineage>
</organism>
<evidence type="ECO:0000313" key="2">
    <source>
        <dbReference type="Proteomes" id="UP000266841"/>
    </source>
</evidence>
<accession>K0S8S9</accession>
<keyword evidence="2" id="KW-1185">Reference proteome</keyword>